<keyword evidence="7" id="KW-1185">Reference proteome</keyword>
<evidence type="ECO:0000313" key="6">
    <source>
        <dbReference type="EMBL" id="SFT74455.1"/>
    </source>
</evidence>
<dbReference type="SUPFAM" id="SSF52151">
    <property type="entry name" value="FabD/lysophospholipase-like"/>
    <property type="match status" value="1"/>
</dbReference>
<accession>A0A1I7AI09</accession>
<dbReference type="InterPro" id="IPR024282">
    <property type="entry name" value="DUF3376"/>
</dbReference>
<name>A0A1I7AI09_9ACTN</name>
<feature type="transmembrane region" description="Helical" evidence="4">
    <location>
        <begin position="1078"/>
        <end position="1097"/>
    </location>
</feature>
<dbReference type="InterPro" id="IPR016035">
    <property type="entry name" value="Acyl_Trfase/lysoPLipase"/>
</dbReference>
<keyword evidence="2" id="KW-0442">Lipid degradation</keyword>
<feature type="active site" description="Proton acceptor" evidence="2">
    <location>
        <position position="285"/>
    </location>
</feature>
<feature type="short sequence motif" description="DGA/G" evidence="2">
    <location>
        <begin position="285"/>
        <end position="287"/>
    </location>
</feature>
<sequence>MSSGEPNSHSSRQLRLALALRGGASMAVWIGGAVAEIDRLRRWAPVESAGAKRAEERHPWAELAELAGYESVEVDVLAGTSAGGLNATLLSASLVYGMPFTTTRRAWIRLADLEAMARTVPRPWQPKPESLLEGDEYFRSELTELLTEQIGRERRTEPVERVELLLTATLLDPVAERHFDAVGSEFGKARRRAMFRFRHRGRPGEPLSDFGPAERARTTARLLAQAARATSSFPMAFEPAVFRADDSGDTPGHRNSDSRDGSVPNLYGRFSEIAASEEQRFRVIDGGVLDNIPVTAAVDAIRRVEADAPTERWLLYLNPEPDSPGAETRGERFARAVTATALRAKLGQESLLTDIDSIGRHNDSVRRAVGRRDAVLTELAVTPRSRRARLLGDRVRAVSAEYASRLAESRAFRVHELLTAPEDTTGTPLLDPIPKQPLLEWPATACTGLRDRLTEQYRSRALRRPGEVFDDVRTLLSAVDECLRWVRELEAHRRSPRIAAVKASLYRLRTVAETVCGHTDRCWIHAAGTEPVFVRAELDGWIECVLDRHHRLQHALPSPVGALLAPLLDSVLDERGLDERNPDGGSAEPGEHGEGNLDTASLDSGAELGSLFRHRLAEFNAELSAIVNSSGVEAAENDVGVDAVAESWAILERLVGDLMAALSPGDLVEIDGVTRSLLELAADVDPMRLLRDLVVLTTPMQVDTGADSHILLHRLAGDNSSPLPFTALRDSAGEIPLADKVRGSGLGNFGAFLSAKWRANDWMWGRLDAVAGLVPMLIEPDRLVRHNEQLGADGLGDALRRILSRPTEAELGELDETSARKWHEFLAERWAEHSGAVRTELEALFANPTDEHPLTVTRRAVVERLQWTVVAEEIPFVAAVGSGADPNAGDARAVRDPELLDQQVRAYDVGKQRPSDLEERRMASLATRCALLAHRALLPGWRGFRRSLATASMIVLKPLSMLLAFALAAPRRAALGTALSGTAVALTEFMRSPVIGSLSSGELSNDESASPGANEFAFITMSEARRIEELQTWRWLHVVEMSDSWPGAVGWIAALLAVVAALRWGWLKTSGTAALTRALSGLAAAGLLAAVGCWLFGLGVRLGPLGLTLVGAAVTWYAAFALRTAGRVGATVLSAVIPGLLLIPALLQNWSVSFWLLAALLLTAWGQTMLLSIADVLEPRPRGSLDTPSRT</sequence>
<gene>
    <name evidence="6" type="ORF">SAMN04487904_10762</name>
</gene>
<feature type="active site" description="Nucleophile" evidence="2">
    <location>
        <position position="81"/>
    </location>
</feature>
<dbReference type="InterPro" id="IPR019894">
    <property type="entry name" value="Patatin-related_protein"/>
</dbReference>
<evidence type="ECO:0000259" key="5">
    <source>
        <dbReference type="PROSITE" id="PS51635"/>
    </source>
</evidence>
<evidence type="ECO:0000256" key="2">
    <source>
        <dbReference type="PROSITE-ProRule" id="PRU01161"/>
    </source>
</evidence>
<reference evidence="7" key="1">
    <citation type="submission" date="2016-10" db="EMBL/GenBank/DDBJ databases">
        <authorList>
            <person name="Varghese N."/>
            <person name="Submissions S."/>
        </authorList>
    </citation>
    <scope>NUCLEOTIDE SEQUENCE [LARGE SCALE GENOMIC DNA]</scope>
    <source>
        <strain evidence="7">DSM 45501</strain>
    </source>
</reference>
<dbReference type="EMBL" id="FPAT01000007">
    <property type="protein sequence ID" value="SFT74455.1"/>
    <property type="molecule type" value="Genomic_DNA"/>
</dbReference>
<feature type="transmembrane region" description="Helical" evidence="4">
    <location>
        <begin position="1103"/>
        <end position="1122"/>
    </location>
</feature>
<feature type="transmembrane region" description="Helical" evidence="4">
    <location>
        <begin position="1153"/>
        <end position="1174"/>
    </location>
</feature>
<keyword evidence="4" id="KW-0472">Membrane</keyword>
<dbReference type="InterPro" id="IPR002641">
    <property type="entry name" value="PNPLA_dom"/>
</dbReference>
<dbReference type="Gene3D" id="3.40.1090.10">
    <property type="entry name" value="Cytosolic phospholipase A2 catalytic domain"/>
    <property type="match status" value="1"/>
</dbReference>
<feature type="domain" description="PNPLA" evidence="5">
    <location>
        <begin position="18"/>
        <end position="298"/>
    </location>
</feature>
<feature type="compositionally biased region" description="Basic and acidic residues" evidence="3">
    <location>
        <begin position="243"/>
        <end position="260"/>
    </location>
</feature>
<dbReference type="RefSeq" id="WP_092978488.1">
    <property type="nucleotide sequence ID" value="NZ_FPAT01000007.1"/>
</dbReference>
<keyword evidence="1 2" id="KW-0443">Lipid metabolism</keyword>
<dbReference type="NCBIfam" id="TIGR03607">
    <property type="entry name" value="patatin-like protein"/>
    <property type="match status" value="1"/>
</dbReference>
<comment type="caution">
    <text evidence="2">Lacks conserved residue(s) required for the propagation of feature annotation.</text>
</comment>
<dbReference type="STRING" id="995060.SAMN04487904_10762"/>
<feature type="transmembrane region" description="Helical" evidence="4">
    <location>
        <begin position="1048"/>
        <end position="1066"/>
    </location>
</feature>
<keyword evidence="4" id="KW-1133">Transmembrane helix</keyword>
<protein>
    <submittedName>
        <fullName evidence="6">Patatin-related protein</fullName>
    </submittedName>
</protein>
<dbReference type="PROSITE" id="PS51635">
    <property type="entry name" value="PNPLA"/>
    <property type="match status" value="1"/>
</dbReference>
<organism evidence="6 7">
    <name type="scientific">Actinopolyspora righensis</name>
    <dbReference type="NCBI Taxonomy" id="995060"/>
    <lineage>
        <taxon>Bacteria</taxon>
        <taxon>Bacillati</taxon>
        <taxon>Actinomycetota</taxon>
        <taxon>Actinomycetes</taxon>
        <taxon>Actinopolysporales</taxon>
        <taxon>Actinopolysporaceae</taxon>
        <taxon>Actinopolyspora</taxon>
        <taxon>Actinopolyspora alba group</taxon>
    </lineage>
</organism>
<evidence type="ECO:0000313" key="7">
    <source>
        <dbReference type="Proteomes" id="UP000199165"/>
    </source>
</evidence>
<evidence type="ECO:0000256" key="4">
    <source>
        <dbReference type="SAM" id="Phobius"/>
    </source>
</evidence>
<evidence type="ECO:0000256" key="1">
    <source>
        <dbReference type="ARBA" id="ARBA00023098"/>
    </source>
</evidence>
<feature type="short sequence motif" description="GXSXG" evidence="2">
    <location>
        <begin position="79"/>
        <end position="83"/>
    </location>
</feature>
<keyword evidence="4" id="KW-0812">Transmembrane</keyword>
<dbReference type="Proteomes" id="UP000199165">
    <property type="component" value="Unassembled WGS sequence"/>
</dbReference>
<dbReference type="AlphaFoldDB" id="A0A1I7AI09"/>
<feature type="region of interest" description="Disordered" evidence="3">
    <location>
        <begin position="575"/>
        <end position="600"/>
    </location>
</feature>
<evidence type="ECO:0000256" key="3">
    <source>
        <dbReference type="SAM" id="MobiDB-lite"/>
    </source>
</evidence>
<dbReference type="GO" id="GO:0016042">
    <property type="term" value="P:lipid catabolic process"/>
    <property type="evidence" value="ECO:0007669"/>
    <property type="project" value="UniProtKB-UniRule"/>
</dbReference>
<dbReference type="Pfam" id="PF01734">
    <property type="entry name" value="Patatin"/>
    <property type="match status" value="1"/>
</dbReference>
<feature type="region of interest" description="Disordered" evidence="3">
    <location>
        <begin position="242"/>
        <end position="263"/>
    </location>
</feature>
<dbReference type="GO" id="GO:0016787">
    <property type="term" value="F:hydrolase activity"/>
    <property type="evidence" value="ECO:0007669"/>
    <property type="project" value="UniProtKB-UniRule"/>
</dbReference>
<feature type="transmembrane region" description="Helical" evidence="4">
    <location>
        <begin position="1129"/>
        <end position="1147"/>
    </location>
</feature>
<dbReference type="Pfam" id="PF11856">
    <property type="entry name" value="DUF3376"/>
    <property type="match status" value="1"/>
</dbReference>
<keyword evidence="2" id="KW-0378">Hydrolase</keyword>
<proteinExistence type="predicted"/>